<dbReference type="GO" id="GO:0008556">
    <property type="term" value="F:P-type potassium transmembrane transporter activity"/>
    <property type="evidence" value="ECO:0007669"/>
    <property type="project" value="InterPro"/>
</dbReference>
<keyword evidence="8 11" id="KW-1133">Transmembrane helix</keyword>
<dbReference type="HAMAP" id="MF_00276">
    <property type="entry name" value="KdpC"/>
    <property type="match status" value="1"/>
</dbReference>
<keyword evidence="4 11" id="KW-0812">Transmembrane</keyword>
<evidence type="ECO:0000256" key="3">
    <source>
        <dbReference type="ARBA" id="ARBA00022538"/>
    </source>
</evidence>
<keyword evidence="1 11" id="KW-0813">Transport</keyword>
<evidence type="ECO:0000256" key="5">
    <source>
        <dbReference type="ARBA" id="ARBA00022741"/>
    </source>
</evidence>
<evidence type="ECO:0000256" key="6">
    <source>
        <dbReference type="ARBA" id="ARBA00022840"/>
    </source>
</evidence>
<evidence type="ECO:0000256" key="10">
    <source>
        <dbReference type="ARBA" id="ARBA00023136"/>
    </source>
</evidence>
<proteinExistence type="inferred from homology"/>
<dbReference type="KEGG" id="mym:A176_006833"/>
<comment type="subcellular location">
    <subcellularLocation>
        <location evidence="11">Cell membrane</location>
        <topology evidence="11">Single-pass membrane protein</topology>
    </subcellularLocation>
</comment>
<dbReference type="NCBIfam" id="TIGR00681">
    <property type="entry name" value="kdpC"/>
    <property type="match status" value="1"/>
</dbReference>
<evidence type="ECO:0000313" key="12">
    <source>
        <dbReference type="EMBL" id="AKQ69921.1"/>
    </source>
</evidence>
<keyword evidence="9 11" id="KW-0406">Ion transport</keyword>
<organism evidence="12 13">
    <name type="scientific">Pseudomyxococcus hansupus</name>
    <dbReference type="NCBI Taxonomy" id="1297742"/>
    <lineage>
        <taxon>Bacteria</taxon>
        <taxon>Pseudomonadati</taxon>
        <taxon>Myxococcota</taxon>
        <taxon>Myxococcia</taxon>
        <taxon>Myxococcales</taxon>
        <taxon>Cystobacterineae</taxon>
        <taxon>Myxococcaceae</taxon>
        <taxon>Pseudomyxococcus</taxon>
    </lineage>
</organism>
<dbReference type="PATRIC" id="fig|1297742.4.peg.6931"/>
<protein>
    <recommendedName>
        <fullName evidence="11">Potassium-transporting ATPase KdpC subunit</fullName>
    </recommendedName>
    <alternativeName>
        <fullName evidence="11">ATP phosphohydrolase [potassium-transporting] C chain</fullName>
    </alternativeName>
    <alternativeName>
        <fullName evidence="11">Potassium-binding and translocating subunit C</fullName>
    </alternativeName>
    <alternativeName>
        <fullName evidence="11">Potassium-translocating ATPase C chain</fullName>
    </alternativeName>
</protein>
<keyword evidence="7 11" id="KW-0630">Potassium</keyword>
<gene>
    <name evidence="11" type="primary">kdpC</name>
    <name evidence="12" type="ORF">A176_006833</name>
</gene>
<comment type="subunit">
    <text evidence="11">The system is composed of three essential subunits: KdpA, KdpB and KdpC.</text>
</comment>
<evidence type="ECO:0000256" key="8">
    <source>
        <dbReference type="ARBA" id="ARBA00022989"/>
    </source>
</evidence>
<dbReference type="OrthoDB" id="9788285at2"/>
<dbReference type="GO" id="GO:0005886">
    <property type="term" value="C:plasma membrane"/>
    <property type="evidence" value="ECO:0007669"/>
    <property type="project" value="UniProtKB-SubCell"/>
</dbReference>
<dbReference type="PANTHER" id="PTHR30042:SF2">
    <property type="entry name" value="POTASSIUM-TRANSPORTING ATPASE KDPC SUBUNIT"/>
    <property type="match status" value="1"/>
</dbReference>
<dbReference type="InterPro" id="IPR003820">
    <property type="entry name" value="KdpC"/>
</dbReference>
<keyword evidence="13" id="KW-1185">Reference proteome</keyword>
<dbReference type="GO" id="GO:0005524">
    <property type="term" value="F:ATP binding"/>
    <property type="evidence" value="ECO:0007669"/>
    <property type="project" value="UniProtKB-UniRule"/>
</dbReference>
<keyword evidence="5 11" id="KW-0547">Nucleotide-binding</keyword>
<dbReference type="AlphaFoldDB" id="A0A0H4X2P2"/>
<dbReference type="Proteomes" id="UP000009026">
    <property type="component" value="Chromosome"/>
</dbReference>
<dbReference type="PIRSF" id="PIRSF001296">
    <property type="entry name" value="K_ATPase_KdpC"/>
    <property type="match status" value="1"/>
</dbReference>
<evidence type="ECO:0000313" key="13">
    <source>
        <dbReference type="Proteomes" id="UP000009026"/>
    </source>
</evidence>
<dbReference type="PANTHER" id="PTHR30042">
    <property type="entry name" value="POTASSIUM-TRANSPORTING ATPASE C CHAIN"/>
    <property type="match status" value="1"/>
</dbReference>
<dbReference type="eggNOG" id="COG2156">
    <property type="taxonomic scope" value="Bacteria"/>
</dbReference>
<dbReference type="STRING" id="1297742.A176_006833"/>
<evidence type="ECO:0000256" key="7">
    <source>
        <dbReference type="ARBA" id="ARBA00022958"/>
    </source>
</evidence>
<comment type="similarity">
    <text evidence="11">Belongs to the KdpC family.</text>
</comment>
<keyword evidence="6 11" id="KW-0067">ATP-binding</keyword>
<reference evidence="12 13" key="1">
    <citation type="journal article" date="2016" name="PLoS ONE">
        <title>Complete Genome Sequence and Comparative Genomics of a Novel Myxobacterium Myxococcus hansupus.</title>
        <authorList>
            <person name="Sharma G."/>
            <person name="Narwani T."/>
            <person name="Subramanian S."/>
        </authorList>
    </citation>
    <scope>NUCLEOTIDE SEQUENCE [LARGE SCALE GENOMIC DNA]</scope>
    <source>
        <strain evidence="13">mixupus</strain>
    </source>
</reference>
<keyword evidence="10 11" id="KW-0472">Membrane</keyword>
<keyword evidence="3 11" id="KW-0633">Potassium transport</keyword>
<dbReference type="Pfam" id="PF02669">
    <property type="entry name" value="KdpC"/>
    <property type="match status" value="1"/>
</dbReference>
<evidence type="ECO:0000256" key="9">
    <source>
        <dbReference type="ARBA" id="ARBA00023065"/>
    </source>
</evidence>
<evidence type="ECO:0000256" key="2">
    <source>
        <dbReference type="ARBA" id="ARBA00022475"/>
    </source>
</evidence>
<comment type="function">
    <text evidence="11">Part of the high-affinity ATP-driven potassium transport (or Kdp) system, which catalyzes the hydrolysis of ATP coupled with the electrogenic transport of potassium into the cytoplasm. This subunit acts as a catalytic chaperone that increases the ATP-binding affinity of the ATP-hydrolyzing subunit KdpB by the formation of a transient KdpB/KdpC/ATP ternary complex.</text>
</comment>
<dbReference type="EMBL" id="CP012109">
    <property type="protein sequence ID" value="AKQ69921.1"/>
    <property type="molecule type" value="Genomic_DNA"/>
</dbReference>
<evidence type="ECO:0000256" key="1">
    <source>
        <dbReference type="ARBA" id="ARBA00022448"/>
    </source>
</evidence>
<dbReference type="NCBIfam" id="NF001454">
    <property type="entry name" value="PRK00315.1"/>
    <property type="match status" value="1"/>
</dbReference>
<keyword evidence="2 11" id="KW-1003">Cell membrane</keyword>
<accession>A0A0H4X2P2</accession>
<name>A0A0H4X2P2_9BACT</name>
<dbReference type="RefSeq" id="WP_002637648.1">
    <property type="nucleotide sequence ID" value="NZ_CP012109.1"/>
</dbReference>
<sequence length="211" mass="21748">MFSTLLTGLRTCLVTLVLTGLLYPLAVTGLAQLLFPTEANGSLVKDERGRVVGSALIGQGFTRAGYFASRPSAAGSGYDGAASSGSNLGPTSQKLKDRVTATVARLRWENPDAPGAVPAELVTTSASGLDPHLSPDAVRWQVPRVARARGVAPARVTAVVDALVEGRTFGVLGEPRVNVLLLNLALDRRFGPLSDEAPGVGGGAPPLQDAP</sequence>
<evidence type="ECO:0000256" key="4">
    <source>
        <dbReference type="ARBA" id="ARBA00022692"/>
    </source>
</evidence>
<evidence type="ECO:0000256" key="11">
    <source>
        <dbReference type="HAMAP-Rule" id="MF_00276"/>
    </source>
</evidence>